<evidence type="ECO:0000313" key="12">
    <source>
        <dbReference type="Proteomes" id="UP001500713"/>
    </source>
</evidence>
<protein>
    <recommendedName>
        <fullName evidence="4">Parvulin-like PPIase</fullName>
        <ecNumber evidence="3">5.2.1.8</ecNumber>
    </recommendedName>
    <alternativeName>
        <fullName evidence="6">Peptidyl-prolyl cis-trans isomerase plp</fullName>
    </alternativeName>
    <alternativeName>
        <fullName evidence="7">Rotamase plp</fullName>
    </alternativeName>
</protein>
<evidence type="ECO:0000256" key="4">
    <source>
        <dbReference type="ARBA" id="ARBA00018370"/>
    </source>
</evidence>
<dbReference type="InterPro" id="IPR050245">
    <property type="entry name" value="PrsA_foldase"/>
</dbReference>
<comment type="caution">
    <text evidence="11">The sequence shown here is derived from an EMBL/GenBank/DDBJ whole genome shotgun (WGS) entry which is preliminary data.</text>
</comment>
<feature type="domain" description="PpiC" evidence="10">
    <location>
        <begin position="136"/>
        <end position="230"/>
    </location>
</feature>
<evidence type="ECO:0000256" key="5">
    <source>
        <dbReference type="ARBA" id="ARBA00023110"/>
    </source>
</evidence>
<dbReference type="Gene3D" id="3.10.50.40">
    <property type="match status" value="1"/>
</dbReference>
<evidence type="ECO:0000256" key="9">
    <source>
        <dbReference type="SAM" id="Phobius"/>
    </source>
</evidence>
<keyword evidence="9" id="KW-0812">Transmembrane</keyword>
<dbReference type="SUPFAM" id="SSF54534">
    <property type="entry name" value="FKBP-like"/>
    <property type="match status" value="1"/>
</dbReference>
<feature type="transmembrane region" description="Helical" evidence="9">
    <location>
        <begin position="12"/>
        <end position="29"/>
    </location>
</feature>
<dbReference type="SUPFAM" id="SSF109998">
    <property type="entry name" value="Triger factor/SurA peptide-binding domain-like"/>
    <property type="match status" value="1"/>
</dbReference>
<evidence type="ECO:0000256" key="7">
    <source>
        <dbReference type="ARBA" id="ARBA00031484"/>
    </source>
</evidence>
<name>A0ABP3KFJ8_9SPHN</name>
<dbReference type="InterPro" id="IPR046357">
    <property type="entry name" value="PPIase_dom_sf"/>
</dbReference>
<evidence type="ECO:0000259" key="10">
    <source>
        <dbReference type="PROSITE" id="PS50198"/>
    </source>
</evidence>
<evidence type="ECO:0000256" key="2">
    <source>
        <dbReference type="ARBA" id="ARBA00007656"/>
    </source>
</evidence>
<dbReference type="Pfam" id="PF13145">
    <property type="entry name" value="Rotamase_2"/>
    <property type="match status" value="1"/>
</dbReference>
<dbReference type="Proteomes" id="UP001500713">
    <property type="component" value="Unassembled WGS sequence"/>
</dbReference>
<keyword evidence="12" id="KW-1185">Reference proteome</keyword>
<dbReference type="RefSeq" id="WP_229954613.1">
    <property type="nucleotide sequence ID" value="NZ_BAAAEM010000002.1"/>
</dbReference>
<evidence type="ECO:0000313" key="11">
    <source>
        <dbReference type="EMBL" id="GAA0478596.1"/>
    </source>
</evidence>
<comment type="similarity">
    <text evidence="2">Belongs to the PpiC/parvulin rotamase family.</text>
</comment>
<evidence type="ECO:0000256" key="1">
    <source>
        <dbReference type="ARBA" id="ARBA00000971"/>
    </source>
</evidence>
<organism evidence="11 12">
    <name type="scientific">Parasphingorhabdus litoris</name>
    <dbReference type="NCBI Taxonomy" id="394733"/>
    <lineage>
        <taxon>Bacteria</taxon>
        <taxon>Pseudomonadati</taxon>
        <taxon>Pseudomonadota</taxon>
        <taxon>Alphaproteobacteria</taxon>
        <taxon>Sphingomonadales</taxon>
        <taxon>Sphingomonadaceae</taxon>
        <taxon>Parasphingorhabdus</taxon>
    </lineage>
</organism>
<comment type="catalytic activity">
    <reaction evidence="1">
        <text>[protein]-peptidylproline (omega=180) = [protein]-peptidylproline (omega=0)</text>
        <dbReference type="Rhea" id="RHEA:16237"/>
        <dbReference type="Rhea" id="RHEA-COMP:10747"/>
        <dbReference type="Rhea" id="RHEA-COMP:10748"/>
        <dbReference type="ChEBI" id="CHEBI:83833"/>
        <dbReference type="ChEBI" id="CHEBI:83834"/>
        <dbReference type="EC" id="5.2.1.8"/>
    </reaction>
</comment>
<dbReference type="PANTHER" id="PTHR47245:SF2">
    <property type="entry name" value="PEPTIDYL-PROLYL CIS-TRANS ISOMERASE HP_0175-RELATED"/>
    <property type="match status" value="1"/>
</dbReference>
<dbReference type="EC" id="5.2.1.8" evidence="3"/>
<dbReference type="GO" id="GO:0016853">
    <property type="term" value="F:isomerase activity"/>
    <property type="evidence" value="ECO:0007669"/>
    <property type="project" value="UniProtKB-KW"/>
</dbReference>
<accession>A0ABP3KFJ8</accession>
<dbReference type="PROSITE" id="PS50198">
    <property type="entry name" value="PPIC_PPIASE_2"/>
    <property type="match status" value="1"/>
</dbReference>
<evidence type="ECO:0000256" key="8">
    <source>
        <dbReference type="PROSITE-ProRule" id="PRU00278"/>
    </source>
</evidence>
<dbReference type="PANTHER" id="PTHR47245">
    <property type="entry name" value="PEPTIDYLPROLYL ISOMERASE"/>
    <property type="match status" value="1"/>
</dbReference>
<keyword evidence="8 11" id="KW-0413">Isomerase</keyword>
<keyword evidence="9" id="KW-1133">Transmembrane helix</keyword>
<dbReference type="InterPro" id="IPR000297">
    <property type="entry name" value="PPIase_PpiC"/>
</dbReference>
<evidence type="ECO:0000256" key="3">
    <source>
        <dbReference type="ARBA" id="ARBA00013194"/>
    </source>
</evidence>
<sequence length="279" mass="30976">MTNLKKILRDPIAHFVLIGLALVAINHFWNRYEGEQGRTITVSAAEIDRLSVLWANTAGRLPTGEDKQQIIDQYVQQEVLVREAERLGLGDDDTIIKRRLAQKMDFLVSGESTADNPSDAELEAWFDANRDKFAAPERRSFVHIYLSPEKHKNAIEKVAADALQNVQSGTDWKSLGDPFIQKRSYAAIPESEVTRLFGPDFASAIFKLPAGQWSAPIGSAFGLHLVRIEAIDDAAEASFEPIKAEVTTAWQEDQSAKAKQAALQELVRGYDVVIEGADE</sequence>
<keyword evidence="5 8" id="KW-0697">Rotamase</keyword>
<keyword evidence="9" id="KW-0472">Membrane</keyword>
<reference evidence="12" key="1">
    <citation type="journal article" date="2019" name="Int. J. Syst. Evol. Microbiol.">
        <title>The Global Catalogue of Microorganisms (GCM) 10K type strain sequencing project: providing services to taxonomists for standard genome sequencing and annotation.</title>
        <authorList>
            <consortium name="The Broad Institute Genomics Platform"/>
            <consortium name="The Broad Institute Genome Sequencing Center for Infectious Disease"/>
            <person name="Wu L."/>
            <person name="Ma J."/>
        </authorList>
    </citation>
    <scope>NUCLEOTIDE SEQUENCE [LARGE SCALE GENOMIC DNA]</scope>
    <source>
        <strain evidence="12">JCM 14162</strain>
    </source>
</reference>
<evidence type="ECO:0000256" key="6">
    <source>
        <dbReference type="ARBA" id="ARBA00030642"/>
    </source>
</evidence>
<dbReference type="InterPro" id="IPR027304">
    <property type="entry name" value="Trigger_fact/SurA_dom_sf"/>
</dbReference>
<proteinExistence type="inferred from homology"/>
<dbReference type="EMBL" id="BAAAEM010000002">
    <property type="protein sequence ID" value="GAA0478596.1"/>
    <property type="molecule type" value="Genomic_DNA"/>
</dbReference>
<gene>
    <name evidence="11" type="ORF">GCM10009096_20660</name>
</gene>